<evidence type="ECO:0000313" key="2">
    <source>
        <dbReference type="Proteomes" id="UP000821845"/>
    </source>
</evidence>
<sequence length="281" mass="30070">MCTVNAKAKDFQDGTMLTKTLKWLPAPMGELNRQKPEISDNLNERAHRFARRLTHRDIFLAADTYGVFQGDPVAAETSYMPTAVQDNKDPMLASQQQLTDGGGTDSSFRQRRHNSYPSDASSPQHTSVDMNAELMARLMASIERRLSAPPKCPRTAVCPATPPTSPTGLLSPGTAAQPAPGAPQETKIHLAGGGIVGMCSPRSIIKKARSQSIPAVIGLDEQQRVRKVVRIGSQEISSTVTYVPYDYEAALQETVRVANTAGGGAAGALPELGRPVGGVHQ</sequence>
<organism evidence="1 2">
    <name type="scientific">Hyalomma asiaticum</name>
    <name type="common">Tick</name>
    <dbReference type="NCBI Taxonomy" id="266040"/>
    <lineage>
        <taxon>Eukaryota</taxon>
        <taxon>Metazoa</taxon>
        <taxon>Ecdysozoa</taxon>
        <taxon>Arthropoda</taxon>
        <taxon>Chelicerata</taxon>
        <taxon>Arachnida</taxon>
        <taxon>Acari</taxon>
        <taxon>Parasitiformes</taxon>
        <taxon>Ixodida</taxon>
        <taxon>Ixodoidea</taxon>
        <taxon>Ixodidae</taxon>
        <taxon>Hyalomminae</taxon>
        <taxon>Hyalomma</taxon>
    </lineage>
</organism>
<proteinExistence type="predicted"/>
<reference evidence="1" key="1">
    <citation type="submission" date="2020-05" db="EMBL/GenBank/DDBJ databases">
        <title>Large-scale comparative analyses of tick genomes elucidate their genetic diversity and vector capacities.</title>
        <authorList>
            <person name="Jia N."/>
            <person name="Wang J."/>
            <person name="Shi W."/>
            <person name="Du L."/>
            <person name="Sun Y."/>
            <person name="Zhan W."/>
            <person name="Jiang J."/>
            <person name="Wang Q."/>
            <person name="Zhang B."/>
            <person name="Ji P."/>
            <person name="Sakyi L.B."/>
            <person name="Cui X."/>
            <person name="Yuan T."/>
            <person name="Jiang B."/>
            <person name="Yang W."/>
            <person name="Lam T.T.-Y."/>
            <person name="Chang Q."/>
            <person name="Ding S."/>
            <person name="Wang X."/>
            <person name="Zhu J."/>
            <person name="Ruan X."/>
            <person name="Zhao L."/>
            <person name="Wei J."/>
            <person name="Que T."/>
            <person name="Du C."/>
            <person name="Cheng J."/>
            <person name="Dai P."/>
            <person name="Han X."/>
            <person name="Huang E."/>
            <person name="Gao Y."/>
            <person name="Liu J."/>
            <person name="Shao H."/>
            <person name="Ye R."/>
            <person name="Li L."/>
            <person name="Wei W."/>
            <person name="Wang X."/>
            <person name="Wang C."/>
            <person name="Yang T."/>
            <person name="Huo Q."/>
            <person name="Li W."/>
            <person name="Guo W."/>
            <person name="Chen H."/>
            <person name="Zhou L."/>
            <person name="Ni X."/>
            <person name="Tian J."/>
            <person name="Zhou Y."/>
            <person name="Sheng Y."/>
            <person name="Liu T."/>
            <person name="Pan Y."/>
            <person name="Xia L."/>
            <person name="Li J."/>
            <person name="Zhao F."/>
            <person name="Cao W."/>
        </authorList>
    </citation>
    <scope>NUCLEOTIDE SEQUENCE</scope>
    <source>
        <strain evidence="1">Hyas-2018</strain>
    </source>
</reference>
<gene>
    <name evidence="1" type="ORF">HPB50_023845</name>
</gene>
<dbReference type="EMBL" id="CM023486">
    <property type="protein sequence ID" value="KAH6929135.1"/>
    <property type="molecule type" value="Genomic_DNA"/>
</dbReference>
<evidence type="ECO:0000313" key="1">
    <source>
        <dbReference type="EMBL" id="KAH6929135.1"/>
    </source>
</evidence>
<name>A0ACB7S3S6_HYAAI</name>
<dbReference type="Proteomes" id="UP000821845">
    <property type="component" value="Chromosome 6"/>
</dbReference>
<accession>A0ACB7S3S6</accession>
<comment type="caution">
    <text evidence="1">The sequence shown here is derived from an EMBL/GenBank/DDBJ whole genome shotgun (WGS) entry which is preliminary data.</text>
</comment>
<keyword evidence="2" id="KW-1185">Reference proteome</keyword>
<protein>
    <submittedName>
        <fullName evidence="1">Uncharacterized protein</fullName>
    </submittedName>
</protein>